<evidence type="ECO:0000256" key="1">
    <source>
        <dbReference type="ARBA" id="ARBA00022741"/>
    </source>
</evidence>
<dbReference type="Gene3D" id="2.40.100.10">
    <property type="entry name" value="Cyclophilin-like"/>
    <property type="match status" value="1"/>
</dbReference>
<dbReference type="SUPFAM" id="SSF160467">
    <property type="entry name" value="PH0987 N-terminal domain-like"/>
    <property type="match status" value="1"/>
</dbReference>
<keyword evidence="6" id="KW-1185">Reference proteome</keyword>
<reference evidence="5 6" key="1">
    <citation type="journal article" date="2022" name="Int. J. Syst. Evol. Microbiol.">
        <title>Neobacillus kokaensis sp. nov., isolated from soil.</title>
        <authorList>
            <person name="Yuki K."/>
            <person name="Matsubara H."/>
            <person name="Yamaguchi S."/>
        </authorList>
    </citation>
    <scope>NUCLEOTIDE SEQUENCE [LARGE SCALE GENOMIC DNA]</scope>
    <source>
        <strain evidence="5 6">LOB 377</strain>
    </source>
</reference>
<evidence type="ECO:0000313" key="6">
    <source>
        <dbReference type="Proteomes" id="UP000637074"/>
    </source>
</evidence>
<dbReference type="RefSeq" id="WP_191270778.1">
    <property type="nucleotide sequence ID" value="NZ_BNDS01000003.1"/>
</dbReference>
<dbReference type="InterPro" id="IPR003833">
    <property type="entry name" value="CT_C_D"/>
</dbReference>
<keyword evidence="3" id="KW-0067">ATP-binding</keyword>
<sequence>MIEIKPLGDKAIKVSFGKEISEMIHQKIKQFITQLEAANIIGIIELVPAYNSVAIYYQPEFISFNVLVNRIKKIYKTFGIEAPVQSIVYEIPVYYGGATGPDLSYIADYHKMSKEDVIELHSSQEYLIYMLGFVPGFPYLGGLPKKLAVPRLEHPRPSVAAGSVGIGGNQTGIYPSVVPSGWRILGVTPVTLFDIKKTPPSLFSTGNYIKFDPIDGDEFTRIKQLVNERKYTVKTYRKGLGE</sequence>
<name>A0ABQ3N0U6_9BACI</name>
<dbReference type="SUPFAM" id="SSF50891">
    <property type="entry name" value="Cyclophilin-like"/>
    <property type="match status" value="1"/>
</dbReference>
<dbReference type="InterPro" id="IPR029000">
    <property type="entry name" value="Cyclophilin-like_dom_sf"/>
</dbReference>
<accession>A0ABQ3N0U6</accession>
<keyword evidence="1" id="KW-0547">Nucleotide-binding</keyword>
<dbReference type="NCBIfam" id="TIGR00370">
    <property type="entry name" value="5-oxoprolinase subunit PxpB"/>
    <property type="match status" value="1"/>
</dbReference>
<evidence type="ECO:0000313" key="5">
    <source>
        <dbReference type="EMBL" id="GHH97699.1"/>
    </source>
</evidence>
<dbReference type="PANTHER" id="PTHR34698">
    <property type="entry name" value="5-OXOPROLINASE SUBUNIT B"/>
    <property type="match status" value="1"/>
</dbReference>
<gene>
    <name evidence="5" type="ORF">AM1BK_12420</name>
</gene>
<dbReference type="Pfam" id="PF02682">
    <property type="entry name" value="CT_C_D"/>
    <property type="match status" value="1"/>
</dbReference>
<keyword evidence="2 5" id="KW-0378">Hydrolase</keyword>
<dbReference type="Gene3D" id="3.30.1360.40">
    <property type="match status" value="1"/>
</dbReference>
<dbReference type="SMART" id="SM00796">
    <property type="entry name" value="AHS1"/>
    <property type="match status" value="1"/>
</dbReference>
<dbReference type="InterPro" id="IPR010016">
    <property type="entry name" value="PxpB"/>
</dbReference>
<dbReference type="Proteomes" id="UP000637074">
    <property type="component" value="Unassembled WGS sequence"/>
</dbReference>
<protein>
    <submittedName>
        <fullName evidence="5">Allophanate hydrolase</fullName>
    </submittedName>
</protein>
<proteinExistence type="predicted"/>
<evidence type="ECO:0000256" key="2">
    <source>
        <dbReference type="ARBA" id="ARBA00022801"/>
    </source>
</evidence>
<comment type="caution">
    <text evidence="5">The sequence shown here is derived from an EMBL/GenBank/DDBJ whole genome shotgun (WGS) entry which is preliminary data.</text>
</comment>
<evidence type="ECO:0000259" key="4">
    <source>
        <dbReference type="SMART" id="SM00796"/>
    </source>
</evidence>
<evidence type="ECO:0000256" key="3">
    <source>
        <dbReference type="ARBA" id="ARBA00022840"/>
    </source>
</evidence>
<dbReference type="PANTHER" id="PTHR34698:SF2">
    <property type="entry name" value="5-OXOPROLINASE SUBUNIT B"/>
    <property type="match status" value="1"/>
</dbReference>
<dbReference type="GO" id="GO:0016787">
    <property type="term" value="F:hydrolase activity"/>
    <property type="evidence" value="ECO:0007669"/>
    <property type="project" value="UniProtKB-KW"/>
</dbReference>
<dbReference type="EMBL" id="BNDS01000003">
    <property type="protein sequence ID" value="GHH97699.1"/>
    <property type="molecule type" value="Genomic_DNA"/>
</dbReference>
<organism evidence="5 6">
    <name type="scientific">Neobacillus kokaensis</name>
    <dbReference type="NCBI Taxonomy" id="2759023"/>
    <lineage>
        <taxon>Bacteria</taxon>
        <taxon>Bacillati</taxon>
        <taxon>Bacillota</taxon>
        <taxon>Bacilli</taxon>
        <taxon>Bacillales</taxon>
        <taxon>Bacillaceae</taxon>
        <taxon>Neobacillus</taxon>
    </lineage>
</organism>
<feature type="domain" description="Carboxyltransferase" evidence="4">
    <location>
        <begin position="2"/>
        <end position="203"/>
    </location>
</feature>